<name>A0AAN9L6M1_CANGL</name>
<organism evidence="1 2">
    <name type="scientific">Canavalia gladiata</name>
    <name type="common">Sword bean</name>
    <name type="synonym">Dolichos gladiatus</name>
    <dbReference type="NCBI Taxonomy" id="3824"/>
    <lineage>
        <taxon>Eukaryota</taxon>
        <taxon>Viridiplantae</taxon>
        <taxon>Streptophyta</taxon>
        <taxon>Embryophyta</taxon>
        <taxon>Tracheophyta</taxon>
        <taxon>Spermatophyta</taxon>
        <taxon>Magnoliopsida</taxon>
        <taxon>eudicotyledons</taxon>
        <taxon>Gunneridae</taxon>
        <taxon>Pentapetalae</taxon>
        <taxon>rosids</taxon>
        <taxon>fabids</taxon>
        <taxon>Fabales</taxon>
        <taxon>Fabaceae</taxon>
        <taxon>Papilionoideae</taxon>
        <taxon>50 kb inversion clade</taxon>
        <taxon>NPAAA clade</taxon>
        <taxon>indigoferoid/millettioid clade</taxon>
        <taxon>Phaseoleae</taxon>
        <taxon>Canavalia</taxon>
    </lineage>
</organism>
<keyword evidence="2" id="KW-1185">Reference proteome</keyword>
<dbReference type="EMBL" id="JAYMYQ010000005">
    <property type="protein sequence ID" value="KAK7327728.1"/>
    <property type="molecule type" value="Genomic_DNA"/>
</dbReference>
<gene>
    <name evidence="1" type="ORF">VNO77_21817</name>
</gene>
<dbReference type="Proteomes" id="UP001367508">
    <property type="component" value="Unassembled WGS sequence"/>
</dbReference>
<dbReference type="AlphaFoldDB" id="A0AAN9L6M1"/>
<evidence type="ECO:0000313" key="1">
    <source>
        <dbReference type="EMBL" id="KAK7327728.1"/>
    </source>
</evidence>
<proteinExistence type="predicted"/>
<reference evidence="1 2" key="1">
    <citation type="submission" date="2024-01" db="EMBL/GenBank/DDBJ databases">
        <title>The genomes of 5 underutilized Papilionoideae crops provide insights into root nodulation and disease resistanc.</title>
        <authorList>
            <person name="Jiang F."/>
        </authorList>
    </citation>
    <scope>NUCLEOTIDE SEQUENCE [LARGE SCALE GENOMIC DNA]</scope>
    <source>
        <strain evidence="1">LVBAO_FW01</strain>
        <tissue evidence="1">Leaves</tissue>
    </source>
</reference>
<protein>
    <submittedName>
        <fullName evidence="1">Uncharacterized protein</fullName>
    </submittedName>
</protein>
<evidence type="ECO:0000313" key="2">
    <source>
        <dbReference type="Proteomes" id="UP001367508"/>
    </source>
</evidence>
<comment type="caution">
    <text evidence="1">The sequence shown here is derived from an EMBL/GenBank/DDBJ whole genome shotgun (WGS) entry which is preliminary data.</text>
</comment>
<accession>A0AAN9L6M1</accession>
<sequence length="162" mass="18318">MGLNLIGSSTVAMAFIIGVVDAQIIMLVTGHTIDRCYKIHEYLPNRPKSKFKSSTTIPSVNQVSITLSDRTSFFSFITDQCQMLISLLSSKMVDASKPLDHTDLGTGHVLTTSSLSFFTNNFFNHFWILDSEASKHITYNVSFFTHYLRFMTFFIFPPLILT</sequence>